<protein>
    <submittedName>
        <fullName evidence="1">Uncharacterized protein</fullName>
    </submittedName>
</protein>
<evidence type="ECO:0000313" key="1">
    <source>
        <dbReference type="EMBL" id="OIQ64775.1"/>
    </source>
</evidence>
<comment type="caution">
    <text evidence="1">The sequence shown here is derived from an EMBL/GenBank/DDBJ whole genome shotgun (WGS) entry which is preliminary data.</text>
</comment>
<name>A0A1J5PAD6_9ZZZZ</name>
<accession>A0A1J5PAD6</accession>
<sequence length="76" mass="8223">MSVGNRNRKAVAESAYTGHRSEIMIERPVFLHQYDNMLDILDGTGTVIGFNGKCFADSWRQKGDGSCGPDGSGDNA</sequence>
<reference evidence="1" key="1">
    <citation type="submission" date="2016-10" db="EMBL/GenBank/DDBJ databases">
        <title>Sequence of Gallionella enrichment culture.</title>
        <authorList>
            <person name="Poehlein A."/>
            <person name="Muehling M."/>
            <person name="Daniel R."/>
        </authorList>
    </citation>
    <scope>NUCLEOTIDE SEQUENCE</scope>
</reference>
<dbReference type="AntiFam" id="ANF00175">
    <property type="entry name" value="Shadow ORF (opposite plcN)"/>
</dbReference>
<gene>
    <name evidence="1" type="ORF">GALL_536740</name>
</gene>
<organism evidence="1">
    <name type="scientific">mine drainage metagenome</name>
    <dbReference type="NCBI Taxonomy" id="410659"/>
    <lineage>
        <taxon>unclassified sequences</taxon>
        <taxon>metagenomes</taxon>
        <taxon>ecological metagenomes</taxon>
    </lineage>
</organism>
<dbReference type="EMBL" id="MLJW01007847">
    <property type="protein sequence ID" value="OIQ64775.1"/>
    <property type="molecule type" value="Genomic_DNA"/>
</dbReference>
<proteinExistence type="predicted"/>
<dbReference type="AlphaFoldDB" id="A0A1J5PAD6"/>